<evidence type="ECO:0000313" key="2">
    <source>
        <dbReference type="Proteomes" id="UP000886501"/>
    </source>
</evidence>
<name>A0ACB6ZKL4_THEGA</name>
<reference evidence="1" key="2">
    <citation type="journal article" date="2020" name="Nat. Commun.">
        <title>Large-scale genome sequencing of mycorrhizal fungi provides insights into the early evolution of symbiotic traits.</title>
        <authorList>
            <person name="Miyauchi S."/>
            <person name="Kiss E."/>
            <person name="Kuo A."/>
            <person name="Drula E."/>
            <person name="Kohler A."/>
            <person name="Sanchez-Garcia M."/>
            <person name="Morin E."/>
            <person name="Andreopoulos B."/>
            <person name="Barry K.W."/>
            <person name="Bonito G."/>
            <person name="Buee M."/>
            <person name="Carver A."/>
            <person name="Chen C."/>
            <person name="Cichocki N."/>
            <person name="Clum A."/>
            <person name="Culley D."/>
            <person name="Crous P.W."/>
            <person name="Fauchery L."/>
            <person name="Girlanda M."/>
            <person name="Hayes R.D."/>
            <person name="Keri Z."/>
            <person name="LaButti K."/>
            <person name="Lipzen A."/>
            <person name="Lombard V."/>
            <person name="Magnuson J."/>
            <person name="Maillard F."/>
            <person name="Murat C."/>
            <person name="Nolan M."/>
            <person name="Ohm R.A."/>
            <person name="Pangilinan J."/>
            <person name="Pereira M.F."/>
            <person name="Perotto S."/>
            <person name="Peter M."/>
            <person name="Pfister S."/>
            <person name="Riley R."/>
            <person name="Sitrit Y."/>
            <person name="Stielow J.B."/>
            <person name="Szollosi G."/>
            <person name="Zifcakova L."/>
            <person name="Stursova M."/>
            <person name="Spatafora J.W."/>
            <person name="Tedersoo L."/>
            <person name="Vaario L.M."/>
            <person name="Yamada A."/>
            <person name="Yan M."/>
            <person name="Wang P."/>
            <person name="Xu J."/>
            <person name="Bruns T."/>
            <person name="Baldrian P."/>
            <person name="Vilgalys R."/>
            <person name="Dunand C."/>
            <person name="Henrissat B."/>
            <person name="Grigoriev I.V."/>
            <person name="Hibbett D."/>
            <person name="Nagy L.G."/>
            <person name="Martin F.M."/>
        </authorList>
    </citation>
    <scope>NUCLEOTIDE SEQUENCE</scope>
    <source>
        <strain evidence="1">P2</strain>
    </source>
</reference>
<keyword evidence="2" id="KW-1185">Reference proteome</keyword>
<reference evidence="1" key="1">
    <citation type="submission" date="2019-10" db="EMBL/GenBank/DDBJ databases">
        <authorList>
            <consortium name="DOE Joint Genome Institute"/>
            <person name="Kuo A."/>
            <person name="Miyauchi S."/>
            <person name="Kiss E."/>
            <person name="Drula E."/>
            <person name="Kohler A."/>
            <person name="Sanchez-Garcia M."/>
            <person name="Andreopoulos B."/>
            <person name="Barry K.W."/>
            <person name="Bonito G."/>
            <person name="Buee M."/>
            <person name="Carver A."/>
            <person name="Chen C."/>
            <person name="Cichocki N."/>
            <person name="Clum A."/>
            <person name="Culley D."/>
            <person name="Crous P.W."/>
            <person name="Fauchery L."/>
            <person name="Girlanda M."/>
            <person name="Hayes R."/>
            <person name="Keri Z."/>
            <person name="Labutti K."/>
            <person name="Lipzen A."/>
            <person name="Lombard V."/>
            <person name="Magnuson J."/>
            <person name="Maillard F."/>
            <person name="Morin E."/>
            <person name="Murat C."/>
            <person name="Nolan M."/>
            <person name="Ohm R."/>
            <person name="Pangilinan J."/>
            <person name="Pereira M."/>
            <person name="Perotto S."/>
            <person name="Peter M."/>
            <person name="Riley R."/>
            <person name="Sitrit Y."/>
            <person name="Stielow B."/>
            <person name="Szollosi G."/>
            <person name="Zifcakova L."/>
            <person name="Stursova M."/>
            <person name="Spatafora J.W."/>
            <person name="Tedersoo L."/>
            <person name="Vaario L.-M."/>
            <person name="Yamada A."/>
            <person name="Yan M."/>
            <person name="Wang P."/>
            <person name="Xu J."/>
            <person name="Bruns T."/>
            <person name="Baldrian P."/>
            <person name="Vilgalys R."/>
            <person name="Henrissat B."/>
            <person name="Grigoriev I.V."/>
            <person name="Hibbett D."/>
            <person name="Nagy L.G."/>
            <person name="Martin F.M."/>
        </authorList>
    </citation>
    <scope>NUCLEOTIDE SEQUENCE</scope>
    <source>
        <strain evidence="1">P2</strain>
    </source>
</reference>
<sequence length="224" mass="25114">MRCIVHVPFQRYLREVSACTQLSHPNIVPFVGITSTPNHPFSLILDTAGHTGLREYLDKNPEADRLKLVQGIARGLEHVHDLGIVHGHLCSQNILVGPDGTPRIAGFGSSFTISRPDPWSEMDVVGFHRGSAPELIRPQKPGEPVVPITKASDMYAFGMLTWEEPLSRDLDATVVCRVLRGDRPPRPDHAKLSNKVWKMVRKCWHDVPSRRMTVREVLALIEVE</sequence>
<dbReference type="Proteomes" id="UP000886501">
    <property type="component" value="Unassembled WGS sequence"/>
</dbReference>
<protein>
    <submittedName>
        <fullName evidence="1">Kinase-like protein</fullName>
    </submittedName>
</protein>
<accession>A0ACB6ZKL4</accession>
<gene>
    <name evidence="1" type="ORF">BDM02DRAFT_3093931</name>
</gene>
<dbReference type="EMBL" id="MU117991">
    <property type="protein sequence ID" value="KAF9649933.1"/>
    <property type="molecule type" value="Genomic_DNA"/>
</dbReference>
<evidence type="ECO:0000313" key="1">
    <source>
        <dbReference type="EMBL" id="KAF9649933.1"/>
    </source>
</evidence>
<comment type="caution">
    <text evidence="1">The sequence shown here is derived from an EMBL/GenBank/DDBJ whole genome shotgun (WGS) entry which is preliminary data.</text>
</comment>
<organism evidence="1 2">
    <name type="scientific">Thelephora ganbajun</name>
    <name type="common">Ganba fungus</name>
    <dbReference type="NCBI Taxonomy" id="370292"/>
    <lineage>
        <taxon>Eukaryota</taxon>
        <taxon>Fungi</taxon>
        <taxon>Dikarya</taxon>
        <taxon>Basidiomycota</taxon>
        <taxon>Agaricomycotina</taxon>
        <taxon>Agaricomycetes</taxon>
        <taxon>Thelephorales</taxon>
        <taxon>Thelephoraceae</taxon>
        <taxon>Thelephora</taxon>
    </lineage>
</organism>
<proteinExistence type="predicted"/>